<evidence type="ECO:0000256" key="4">
    <source>
        <dbReference type="ARBA" id="ARBA00022917"/>
    </source>
</evidence>
<organism evidence="8 9">
    <name type="scientific">Candidatus Curtissbacteria bacterium GW2011_GWA1_40_24</name>
    <dbReference type="NCBI Taxonomy" id="1618406"/>
    <lineage>
        <taxon>Bacteria</taxon>
        <taxon>Candidatus Curtissiibacteriota</taxon>
    </lineage>
</organism>
<dbReference type="PANTHER" id="PTHR11138:SF5">
    <property type="entry name" value="METHIONYL-TRNA FORMYLTRANSFERASE, MITOCHONDRIAL"/>
    <property type="match status" value="1"/>
</dbReference>
<evidence type="ECO:0000256" key="1">
    <source>
        <dbReference type="ARBA" id="ARBA00010699"/>
    </source>
</evidence>
<dbReference type="GO" id="GO:0005829">
    <property type="term" value="C:cytosol"/>
    <property type="evidence" value="ECO:0007669"/>
    <property type="project" value="TreeGrafter"/>
</dbReference>
<dbReference type="InterPro" id="IPR005794">
    <property type="entry name" value="Fmt"/>
</dbReference>
<dbReference type="InterPro" id="IPR044135">
    <property type="entry name" value="Met-tRNA-FMT_C"/>
</dbReference>
<evidence type="ECO:0000313" key="9">
    <source>
        <dbReference type="Proteomes" id="UP000034489"/>
    </source>
</evidence>
<evidence type="ECO:0000259" key="7">
    <source>
        <dbReference type="Pfam" id="PF02911"/>
    </source>
</evidence>
<comment type="similarity">
    <text evidence="1 5">Belongs to the Fmt family.</text>
</comment>
<dbReference type="AlphaFoldDB" id="A0A0G0RSQ6"/>
<dbReference type="GO" id="GO:0004479">
    <property type="term" value="F:methionyl-tRNA formyltransferase activity"/>
    <property type="evidence" value="ECO:0007669"/>
    <property type="project" value="UniProtKB-UniRule"/>
</dbReference>
<proteinExistence type="inferred from homology"/>
<dbReference type="Proteomes" id="UP000034489">
    <property type="component" value="Unassembled WGS sequence"/>
</dbReference>
<dbReference type="EC" id="2.1.2.9" evidence="2 5"/>
<comment type="caution">
    <text evidence="8">The sequence shown here is derived from an EMBL/GenBank/DDBJ whole genome shotgun (WGS) entry which is preliminary data.</text>
</comment>
<evidence type="ECO:0000313" key="8">
    <source>
        <dbReference type="EMBL" id="KKR55699.1"/>
    </source>
</evidence>
<dbReference type="InterPro" id="IPR011034">
    <property type="entry name" value="Formyl_transferase-like_C_sf"/>
</dbReference>
<dbReference type="HAMAP" id="MF_00182">
    <property type="entry name" value="Formyl_trans"/>
    <property type="match status" value="1"/>
</dbReference>
<evidence type="ECO:0000256" key="5">
    <source>
        <dbReference type="HAMAP-Rule" id="MF_00182"/>
    </source>
</evidence>
<comment type="function">
    <text evidence="5">Attaches a formyl group to the free amino group of methionyl-tRNA(fMet). The formyl group appears to play a dual role in the initiator identity of N-formylmethionyl-tRNA by promoting its recognition by IF2 and preventing the misappropriation of this tRNA by the elongation apparatus.</text>
</comment>
<gene>
    <name evidence="5" type="primary">fmt</name>
    <name evidence="8" type="ORF">UT92_C0001G0042</name>
</gene>
<dbReference type="CDD" id="cd08704">
    <property type="entry name" value="Met_tRNA_FMT_C"/>
    <property type="match status" value="1"/>
</dbReference>
<evidence type="ECO:0000259" key="6">
    <source>
        <dbReference type="Pfam" id="PF00551"/>
    </source>
</evidence>
<reference evidence="8 9" key="1">
    <citation type="journal article" date="2015" name="Nature">
        <title>rRNA introns, odd ribosomes, and small enigmatic genomes across a large radiation of phyla.</title>
        <authorList>
            <person name="Brown C.T."/>
            <person name="Hug L.A."/>
            <person name="Thomas B.C."/>
            <person name="Sharon I."/>
            <person name="Castelle C.J."/>
            <person name="Singh A."/>
            <person name="Wilkins M.J."/>
            <person name="Williams K.H."/>
            <person name="Banfield J.F."/>
        </authorList>
    </citation>
    <scope>NUCLEOTIDE SEQUENCE [LARGE SCALE GENOMIC DNA]</scope>
</reference>
<evidence type="ECO:0000256" key="2">
    <source>
        <dbReference type="ARBA" id="ARBA00012261"/>
    </source>
</evidence>
<keyword evidence="4 5" id="KW-0648">Protein biosynthesis</keyword>
<dbReference type="SUPFAM" id="SSF53328">
    <property type="entry name" value="Formyltransferase"/>
    <property type="match status" value="1"/>
</dbReference>
<dbReference type="Gene3D" id="3.40.50.12230">
    <property type="match status" value="1"/>
</dbReference>
<dbReference type="EMBL" id="LBYQ01000001">
    <property type="protein sequence ID" value="KKR55699.1"/>
    <property type="molecule type" value="Genomic_DNA"/>
</dbReference>
<dbReference type="NCBIfam" id="TIGR00460">
    <property type="entry name" value="fmt"/>
    <property type="match status" value="1"/>
</dbReference>
<name>A0A0G0RSQ6_9BACT</name>
<keyword evidence="3 5" id="KW-0808">Transferase</keyword>
<dbReference type="InterPro" id="IPR005793">
    <property type="entry name" value="Formyl_trans_C"/>
</dbReference>
<dbReference type="InterPro" id="IPR002376">
    <property type="entry name" value="Formyl_transf_N"/>
</dbReference>
<feature type="binding site" evidence="5">
    <location>
        <begin position="107"/>
        <end position="110"/>
    </location>
    <ligand>
        <name>(6S)-5,6,7,8-tetrahydrofolate</name>
        <dbReference type="ChEBI" id="CHEBI:57453"/>
    </ligand>
</feature>
<comment type="catalytic activity">
    <reaction evidence="5">
        <text>L-methionyl-tRNA(fMet) + (6R)-10-formyltetrahydrofolate = N-formyl-L-methionyl-tRNA(fMet) + (6S)-5,6,7,8-tetrahydrofolate + H(+)</text>
        <dbReference type="Rhea" id="RHEA:24380"/>
        <dbReference type="Rhea" id="RHEA-COMP:9952"/>
        <dbReference type="Rhea" id="RHEA-COMP:9953"/>
        <dbReference type="ChEBI" id="CHEBI:15378"/>
        <dbReference type="ChEBI" id="CHEBI:57453"/>
        <dbReference type="ChEBI" id="CHEBI:78530"/>
        <dbReference type="ChEBI" id="CHEBI:78844"/>
        <dbReference type="ChEBI" id="CHEBI:195366"/>
        <dbReference type="EC" id="2.1.2.9"/>
    </reaction>
</comment>
<sequence>MKFVFFGTPEFAAIIMEKLIKAGFVPEAVVCNPDKPVGRKKIITAPPVKTIAQKYNIPVLQPEKLSDVKSQLSDVNCQLFVVAAYSKIIPKEILEIPRLGTIGVHPSLLPKYRGATPIQTAILKGDEKTGTTLFLIDEKVDHGKIVASSKYQAISNDNYESLLKKLAELNANLLIEILPDIEEKIKNALPQDESQATYTKKFKTEDAFIKPEDLKRAENDGGRPTIEIERKLRALNPEPGVWTIIDNKRVKILNARIQDNKLKLTRIQVEGKKPRSIL</sequence>
<dbReference type="InterPro" id="IPR041711">
    <property type="entry name" value="Met-tRNA-FMT_N"/>
</dbReference>
<feature type="domain" description="Formyl transferase N-terminal" evidence="6">
    <location>
        <begin position="1"/>
        <end position="177"/>
    </location>
</feature>
<dbReference type="CDD" id="cd08646">
    <property type="entry name" value="FMT_core_Met-tRNA-FMT_N"/>
    <property type="match status" value="1"/>
</dbReference>
<evidence type="ECO:0000256" key="3">
    <source>
        <dbReference type="ARBA" id="ARBA00022679"/>
    </source>
</evidence>
<dbReference type="Pfam" id="PF02911">
    <property type="entry name" value="Formyl_trans_C"/>
    <property type="match status" value="1"/>
</dbReference>
<protein>
    <recommendedName>
        <fullName evidence="2 5">Methionyl-tRNA formyltransferase</fullName>
        <ecNumber evidence="2 5">2.1.2.9</ecNumber>
    </recommendedName>
</protein>
<dbReference type="Pfam" id="PF00551">
    <property type="entry name" value="Formyl_trans_N"/>
    <property type="match status" value="1"/>
</dbReference>
<dbReference type="PATRIC" id="fig|1618406.3.peg.42"/>
<accession>A0A0G0RSQ6</accession>
<feature type="domain" description="Formyl transferase C-terminal" evidence="7">
    <location>
        <begin position="224"/>
        <end position="261"/>
    </location>
</feature>
<dbReference type="InterPro" id="IPR036477">
    <property type="entry name" value="Formyl_transf_N_sf"/>
</dbReference>
<dbReference type="PANTHER" id="PTHR11138">
    <property type="entry name" value="METHIONYL-TRNA FORMYLTRANSFERASE"/>
    <property type="match status" value="1"/>
</dbReference>
<dbReference type="SUPFAM" id="SSF50486">
    <property type="entry name" value="FMT C-terminal domain-like"/>
    <property type="match status" value="1"/>
</dbReference>